<accession>H9GKP4</accession>
<evidence type="ECO:0000313" key="10">
    <source>
        <dbReference type="Proteomes" id="UP000001646"/>
    </source>
</evidence>
<dbReference type="InterPro" id="IPR020103">
    <property type="entry name" value="PsdUridine_synth_cat_dom_sf"/>
</dbReference>
<feature type="active site" description="Nucleophile" evidence="5">
    <location>
        <position position="60"/>
    </location>
</feature>
<comment type="catalytic activity">
    <reaction evidence="7">
        <text>uridine(38/39/40) in tRNA = pseudouridine(38/39/40) in tRNA</text>
        <dbReference type="Rhea" id="RHEA:22376"/>
        <dbReference type="Rhea" id="RHEA-COMP:10085"/>
        <dbReference type="Rhea" id="RHEA-COMP:10087"/>
        <dbReference type="ChEBI" id="CHEBI:65314"/>
        <dbReference type="ChEBI" id="CHEBI:65315"/>
        <dbReference type="EC" id="5.4.99.12"/>
    </reaction>
</comment>
<dbReference type="GO" id="GO:0009982">
    <property type="term" value="F:pseudouridine synthase activity"/>
    <property type="evidence" value="ECO:0000318"/>
    <property type="project" value="GO_Central"/>
</dbReference>
<evidence type="ECO:0000256" key="6">
    <source>
        <dbReference type="PIRSR" id="PIRSR001430-2"/>
    </source>
</evidence>
<dbReference type="PANTHER" id="PTHR11142">
    <property type="entry name" value="PSEUDOURIDYLATE SYNTHASE"/>
    <property type="match status" value="1"/>
</dbReference>
<dbReference type="Gene3D" id="3.30.70.580">
    <property type="entry name" value="Pseudouridine synthase I, catalytic domain, N-terminal subdomain"/>
    <property type="match status" value="1"/>
</dbReference>
<feature type="binding site" evidence="6">
    <location>
        <position position="124"/>
    </location>
    <ligand>
        <name>substrate</name>
    </ligand>
</feature>
<evidence type="ECO:0000259" key="8">
    <source>
        <dbReference type="Pfam" id="PF01416"/>
    </source>
</evidence>
<organism evidence="9 10">
    <name type="scientific">Anolis carolinensis</name>
    <name type="common">Green anole</name>
    <name type="synonym">American chameleon</name>
    <dbReference type="NCBI Taxonomy" id="28377"/>
    <lineage>
        <taxon>Eukaryota</taxon>
        <taxon>Metazoa</taxon>
        <taxon>Chordata</taxon>
        <taxon>Craniata</taxon>
        <taxon>Vertebrata</taxon>
        <taxon>Euteleostomi</taxon>
        <taxon>Lepidosauria</taxon>
        <taxon>Squamata</taxon>
        <taxon>Bifurcata</taxon>
        <taxon>Unidentata</taxon>
        <taxon>Episquamata</taxon>
        <taxon>Toxicofera</taxon>
        <taxon>Iguania</taxon>
        <taxon>Dactyloidae</taxon>
        <taxon>Anolis</taxon>
    </lineage>
</organism>
<dbReference type="SUPFAM" id="SSF55120">
    <property type="entry name" value="Pseudouridine synthase"/>
    <property type="match status" value="1"/>
</dbReference>
<reference evidence="9" key="3">
    <citation type="submission" date="2025-09" db="UniProtKB">
        <authorList>
            <consortium name="Ensembl"/>
        </authorList>
    </citation>
    <scope>IDENTIFICATION</scope>
</reference>
<dbReference type="HOGENOM" id="CLU_014673_3_1_1"/>
<dbReference type="PANTHER" id="PTHR11142:SF0">
    <property type="entry name" value="TRNA PSEUDOURIDINE SYNTHASE-LIKE 1"/>
    <property type="match status" value="1"/>
</dbReference>
<dbReference type="GeneID" id="100552890"/>
<evidence type="ECO:0000256" key="7">
    <source>
        <dbReference type="RuleBase" id="RU003792"/>
    </source>
</evidence>
<name>H9GKP4_ANOCA</name>
<comment type="catalytic activity">
    <reaction evidence="4">
        <text>a uridine in tRNA = a pseudouridine in tRNA</text>
        <dbReference type="Rhea" id="RHEA:54572"/>
        <dbReference type="Rhea" id="RHEA-COMP:13339"/>
        <dbReference type="Rhea" id="RHEA-COMP:13934"/>
        <dbReference type="ChEBI" id="CHEBI:65314"/>
        <dbReference type="ChEBI" id="CHEBI:65315"/>
    </reaction>
</comment>
<protein>
    <recommendedName>
        <fullName evidence="7">tRNA pseudouridine synthase</fullName>
        <ecNumber evidence="7">5.4.99.12</ecNumber>
    </recommendedName>
</protein>
<dbReference type="GO" id="GO:0005739">
    <property type="term" value="C:mitochondrion"/>
    <property type="evidence" value="ECO:0007669"/>
    <property type="project" value="Ensembl"/>
</dbReference>
<feature type="domain" description="Pseudouridine synthase I TruA alpha/beta" evidence="8">
    <location>
        <begin position="162"/>
        <end position="279"/>
    </location>
</feature>
<evidence type="ECO:0000256" key="5">
    <source>
        <dbReference type="PIRSR" id="PIRSR001430-1"/>
    </source>
</evidence>
<dbReference type="GO" id="GO:0031119">
    <property type="term" value="P:tRNA pseudouridine synthesis"/>
    <property type="evidence" value="ECO:0000318"/>
    <property type="project" value="GO_Central"/>
</dbReference>
<keyword evidence="2 7" id="KW-0819">tRNA processing</keyword>
<dbReference type="FunFam" id="3.30.70.580:FF:000011">
    <property type="entry name" value="tRNA pseudouridine synthase"/>
    <property type="match status" value="1"/>
</dbReference>
<gene>
    <name evidence="9" type="primary">PUSL1</name>
</gene>
<dbReference type="CDD" id="cd02570">
    <property type="entry name" value="PseudoU_synth_EcTruA"/>
    <property type="match status" value="1"/>
</dbReference>
<proteinExistence type="inferred from homology"/>
<comment type="similarity">
    <text evidence="1 7">Belongs to the tRNA pseudouridine synthase TruA family.</text>
</comment>
<dbReference type="InterPro" id="IPR020095">
    <property type="entry name" value="PsdUridine_synth_TruA_C"/>
</dbReference>
<dbReference type="CTD" id="126789"/>
<evidence type="ECO:0000313" key="9">
    <source>
        <dbReference type="Ensembl" id="ENSACAP00000013850.4"/>
    </source>
</evidence>
<evidence type="ECO:0000256" key="2">
    <source>
        <dbReference type="ARBA" id="ARBA00022694"/>
    </source>
</evidence>
<dbReference type="EC" id="5.4.99.12" evidence="7"/>
<dbReference type="InterPro" id="IPR001406">
    <property type="entry name" value="PsdUridine_synth_TruA"/>
</dbReference>
<dbReference type="STRING" id="28377.ENSACAP00000013850"/>
<sequence>MLSQKARYLISFQYSGTMYSGVMETPPHQATLGVQNYLEKAAEKLRPLVPVKFVISSRTDTGVHALCNTAHIDIERSGGKPPFSESVLVQALNRNLKHEPIRVLAARRVSDTFHARFSALSRTYVYRVVTGCSCPSDLPVFERNLCWVTQRGHLDLTAMQEAAGLLVGTHDFSTFRSASSELPAKNPVKTIDQLEIRPSSGFLMHHVKSSDLKFWELEFTSRSFLYKQVRRMAGVLVAVGQHRLDPECVKTLLDIRDLMAYPPSTIAPACGLFLKNVEYCEADLDTGRTEAET</sequence>
<keyword evidence="3 7" id="KW-0413">Isomerase</keyword>
<evidence type="ECO:0000256" key="3">
    <source>
        <dbReference type="ARBA" id="ARBA00023235"/>
    </source>
</evidence>
<dbReference type="InterPro" id="IPR020094">
    <property type="entry name" value="TruA/RsuA/RluB/E/F_N"/>
</dbReference>
<dbReference type="OrthoDB" id="271910at2759"/>
<evidence type="ECO:0000256" key="4">
    <source>
        <dbReference type="ARBA" id="ARBA00036943"/>
    </source>
</evidence>
<feature type="domain" description="Pseudouridine synthase I TruA alpha/beta" evidence="8">
    <location>
        <begin position="12"/>
        <end position="117"/>
    </location>
</feature>
<dbReference type="Ensembl" id="ENSACAT00000014134.4">
    <property type="protein sequence ID" value="ENSACAP00000013850.4"/>
    <property type="gene ID" value="ENSACAG00000014111.4"/>
</dbReference>
<dbReference type="GeneTree" id="ENSGT00950000183160"/>
<dbReference type="GO" id="GO:0160147">
    <property type="term" value="F:tRNA pseudouridine(38-40) synthase activity"/>
    <property type="evidence" value="ECO:0007669"/>
    <property type="project" value="UniProtKB-EC"/>
</dbReference>
<reference evidence="9" key="2">
    <citation type="submission" date="2025-08" db="UniProtKB">
        <authorList>
            <consortium name="Ensembl"/>
        </authorList>
    </citation>
    <scope>IDENTIFICATION</scope>
</reference>
<dbReference type="HAMAP" id="MF_00171">
    <property type="entry name" value="TruA"/>
    <property type="match status" value="1"/>
</dbReference>
<dbReference type="KEGG" id="acs:100552890"/>
<dbReference type="Bgee" id="ENSACAG00000014111">
    <property type="expression patterns" value="Expressed in liver and 12 other cell types or tissues"/>
</dbReference>
<dbReference type="InterPro" id="IPR020097">
    <property type="entry name" value="PsdUridine_synth_TruA_a/b_dom"/>
</dbReference>
<dbReference type="InParanoid" id="H9GKP4"/>
<dbReference type="Proteomes" id="UP000001646">
    <property type="component" value="Unplaced"/>
</dbReference>
<dbReference type="FunFam" id="3.30.70.660:FF:000006">
    <property type="entry name" value="tRNA pseudouridine synthase"/>
    <property type="match status" value="1"/>
</dbReference>
<dbReference type="Gene3D" id="3.30.70.660">
    <property type="entry name" value="Pseudouridine synthase I, catalytic domain, C-terminal subdomain"/>
    <property type="match status" value="1"/>
</dbReference>
<evidence type="ECO:0000256" key="1">
    <source>
        <dbReference type="ARBA" id="ARBA00009375"/>
    </source>
</evidence>
<dbReference type="Pfam" id="PF01416">
    <property type="entry name" value="PseudoU_synth_1"/>
    <property type="match status" value="2"/>
</dbReference>
<dbReference type="GO" id="GO:0003723">
    <property type="term" value="F:RNA binding"/>
    <property type="evidence" value="ECO:0007669"/>
    <property type="project" value="InterPro"/>
</dbReference>
<dbReference type="eggNOG" id="KOG4393">
    <property type="taxonomic scope" value="Eukaryota"/>
</dbReference>
<dbReference type="AlphaFoldDB" id="H9GKP4"/>
<keyword evidence="10" id="KW-1185">Reference proteome</keyword>
<dbReference type="PIRSF" id="PIRSF001430">
    <property type="entry name" value="tRNA_psdUrid_synth"/>
    <property type="match status" value="1"/>
</dbReference>
<reference evidence="9" key="1">
    <citation type="submission" date="2009-12" db="EMBL/GenBank/DDBJ databases">
        <title>The Genome Sequence of Anolis carolinensis (Green Anole Lizard).</title>
        <authorList>
            <consortium name="The Genome Sequencing Platform"/>
            <person name="Di Palma F."/>
            <person name="Alfoldi J."/>
            <person name="Heiman D."/>
            <person name="Young S."/>
            <person name="Grabherr M."/>
            <person name="Johnson J."/>
            <person name="Lander E.S."/>
            <person name="Lindblad-Toh K."/>
        </authorList>
    </citation>
    <scope>NUCLEOTIDE SEQUENCE [LARGE SCALE GENOMIC DNA]</scope>
    <source>
        <strain evidence="9">JBL SC #1</strain>
    </source>
</reference>